<accession>A0A7E4W3M3</accession>
<name>A0A7E4W3M3_PANRE</name>
<reference evidence="1" key="1">
    <citation type="journal article" date="2013" name="Genetics">
        <title>The draft genome and transcriptome of Panagrellus redivivus are shaped by the harsh demands of a free-living lifestyle.</title>
        <authorList>
            <person name="Srinivasan J."/>
            <person name="Dillman A.R."/>
            <person name="Macchietto M.G."/>
            <person name="Heikkinen L."/>
            <person name="Lakso M."/>
            <person name="Fracchia K.M."/>
            <person name="Antoshechkin I."/>
            <person name="Mortazavi A."/>
            <person name="Wong G."/>
            <person name="Sternberg P.W."/>
        </authorList>
    </citation>
    <scope>NUCLEOTIDE SEQUENCE [LARGE SCALE GENOMIC DNA]</scope>
    <source>
        <strain evidence="1">MT8872</strain>
    </source>
</reference>
<dbReference type="WBParaSite" id="Pan_g6761.t1">
    <property type="protein sequence ID" value="Pan_g6761.t1"/>
    <property type="gene ID" value="Pan_g6761"/>
</dbReference>
<dbReference type="AlphaFoldDB" id="A0A7E4W3M3"/>
<sequence length="352" mass="39950">MPYPIAKLAYGLRCRLSDLATSAERYRLQVAGGNVGICPPKLEFAEDNQVVHFYFEYGQLYCTYNFQTQKVISLTEKNTKLMRACGHLSFTSVDLNDITTELLDYLILEPESITISSYSADGFDVSEYYFESLKSKVSSENVRSVHIRCFHGLRNHPILHFGSLFSNFPKVQVLKIKRVYSTSWMDDILKYQQRKLTFLHLAGTELGPFQTKKLIAFMRAQENNFVLYLTLSYDSTRWIHGLMGNSKFSMAISKNKKRALDGADVGYGTPSLHLAVANTTFSGFIVSIIFTKDWCPAMPYPIAKLTYGLRSRLSELATPFERYRLQIAGGKGAICPPKLELVENHSVARFTL</sequence>
<evidence type="ECO:0000313" key="1">
    <source>
        <dbReference type="Proteomes" id="UP000492821"/>
    </source>
</evidence>
<reference evidence="2" key="2">
    <citation type="submission" date="2020-10" db="UniProtKB">
        <authorList>
            <consortium name="WormBaseParasite"/>
        </authorList>
    </citation>
    <scope>IDENTIFICATION</scope>
</reference>
<keyword evidence="1" id="KW-1185">Reference proteome</keyword>
<proteinExistence type="predicted"/>
<evidence type="ECO:0000313" key="2">
    <source>
        <dbReference type="WBParaSite" id="Pan_g6761.t1"/>
    </source>
</evidence>
<organism evidence="1 2">
    <name type="scientific">Panagrellus redivivus</name>
    <name type="common">Microworm</name>
    <dbReference type="NCBI Taxonomy" id="6233"/>
    <lineage>
        <taxon>Eukaryota</taxon>
        <taxon>Metazoa</taxon>
        <taxon>Ecdysozoa</taxon>
        <taxon>Nematoda</taxon>
        <taxon>Chromadorea</taxon>
        <taxon>Rhabditida</taxon>
        <taxon>Tylenchina</taxon>
        <taxon>Panagrolaimomorpha</taxon>
        <taxon>Panagrolaimoidea</taxon>
        <taxon>Panagrolaimidae</taxon>
        <taxon>Panagrellus</taxon>
    </lineage>
</organism>
<dbReference type="Proteomes" id="UP000492821">
    <property type="component" value="Unassembled WGS sequence"/>
</dbReference>
<protein>
    <submittedName>
        <fullName evidence="2">FBA_2 domain-containing protein</fullName>
    </submittedName>
</protein>